<dbReference type="PANTHER" id="PTHR10890:SF3">
    <property type="entry name" value="CYSTEINE--TRNA LIGASE, CYTOPLASMIC"/>
    <property type="match status" value="1"/>
</dbReference>
<evidence type="ECO:0000256" key="10">
    <source>
        <dbReference type="ARBA" id="ARBA00022917"/>
    </source>
</evidence>
<dbReference type="GO" id="GO:0008270">
    <property type="term" value="F:zinc ion binding"/>
    <property type="evidence" value="ECO:0007669"/>
    <property type="project" value="UniProtKB-UniRule"/>
</dbReference>
<evidence type="ECO:0000256" key="11">
    <source>
        <dbReference type="ARBA" id="ARBA00023146"/>
    </source>
</evidence>
<dbReference type="CDD" id="cd00672">
    <property type="entry name" value="CysRS_core"/>
    <property type="match status" value="1"/>
</dbReference>
<dbReference type="EC" id="6.1.1.16" evidence="13"/>
<keyword evidence="7 13" id="KW-0547">Nucleotide-binding</keyword>
<evidence type="ECO:0000256" key="5">
    <source>
        <dbReference type="ARBA" id="ARBA00022598"/>
    </source>
</evidence>
<feature type="binding site" evidence="13">
    <location>
        <position position="29"/>
    </location>
    <ligand>
        <name>Zn(2+)</name>
        <dbReference type="ChEBI" id="CHEBI:29105"/>
    </ligand>
</feature>
<keyword evidence="6 13" id="KW-0479">Metal-binding</keyword>
<feature type="binding site" evidence="13">
    <location>
        <position position="249"/>
    </location>
    <ligand>
        <name>Zn(2+)</name>
        <dbReference type="ChEBI" id="CHEBI:29105"/>
    </ligand>
</feature>
<dbReference type="HAMAP" id="MF_00041">
    <property type="entry name" value="Cys_tRNA_synth"/>
    <property type="match status" value="1"/>
</dbReference>
<dbReference type="InterPro" id="IPR015803">
    <property type="entry name" value="Cys-tRNA-ligase"/>
</dbReference>
<evidence type="ECO:0000256" key="6">
    <source>
        <dbReference type="ARBA" id="ARBA00022723"/>
    </source>
</evidence>
<evidence type="ECO:0000256" key="9">
    <source>
        <dbReference type="ARBA" id="ARBA00022840"/>
    </source>
</evidence>
<feature type="short sequence motif" description="'HIGH' region" evidence="13">
    <location>
        <begin position="31"/>
        <end position="41"/>
    </location>
</feature>
<dbReference type="Gene3D" id="1.20.120.1910">
    <property type="entry name" value="Cysteine-tRNA ligase, C-terminal anti-codon recognition domain"/>
    <property type="match status" value="1"/>
</dbReference>
<keyword evidence="11 13" id="KW-0030">Aminoacyl-tRNA synthetase</keyword>
<evidence type="ECO:0000256" key="13">
    <source>
        <dbReference type="HAMAP-Rule" id="MF_00041"/>
    </source>
</evidence>
<evidence type="ECO:0000313" key="16">
    <source>
        <dbReference type="EMBL" id="OHB03911.1"/>
    </source>
</evidence>
<dbReference type="InterPro" id="IPR024909">
    <property type="entry name" value="Cys-tRNA/MSH_ligase"/>
</dbReference>
<reference evidence="16 17" key="1">
    <citation type="journal article" date="2016" name="Nat. Commun.">
        <title>Thousands of microbial genomes shed light on interconnected biogeochemical processes in an aquifer system.</title>
        <authorList>
            <person name="Anantharaman K."/>
            <person name="Brown C.T."/>
            <person name="Hug L.A."/>
            <person name="Sharon I."/>
            <person name="Castelle C.J."/>
            <person name="Probst A.J."/>
            <person name="Thomas B.C."/>
            <person name="Singh A."/>
            <person name="Wilkins M.J."/>
            <person name="Karaoz U."/>
            <person name="Brodie E.L."/>
            <person name="Williams K.H."/>
            <person name="Hubbard S.S."/>
            <person name="Banfield J.F."/>
        </authorList>
    </citation>
    <scope>NUCLEOTIDE SEQUENCE [LARGE SCALE GENOMIC DNA]</scope>
</reference>
<evidence type="ECO:0000313" key="17">
    <source>
        <dbReference type="Proteomes" id="UP000176800"/>
    </source>
</evidence>
<dbReference type="AlphaFoldDB" id="A0A1G2U309"/>
<keyword evidence="10 13" id="KW-0648">Protein biosynthesis</keyword>
<feature type="domain" description="Cysteinyl-tRNA ligase anticodon binding" evidence="15">
    <location>
        <begin position="410"/>
        <end position="450"/>
    </location>
</feature>
<keyword evidence="5 13" id="KW-0436">Ligase</keyword>
<dbReference type="GO" id="GO:0004817">
    <property type="term" value="F:cysteine-tRNA ligase activity"/>
    <property type="evidence" value="ECO:0007669"/>
    <property type="project" value="UniProtKB-UniRule"/>
</dbReference>
<comment type="subunit">
    <text evidence="3 13">Monomer.</text>
</comment>
<comment type="subcellular location">
    <subcellularLocation>
        <location evidence="1 13">Cytoplasm</location>
    </subcellularLocation>
</comment>
<dbReference type="SUPFAM" id="SSF52374">
    <property type="entry name" value="Nucleotidylyl transferase"/>
    <property type="match status" value="1"/>
</dbReference>
<gene>
    <name evidence="13" type="primary">cysS</name>
    <name evidence="16" type="ORF">A3B14_01080</name>
</gene>
<name>A0A1G2U309_9BACT</name>
<accession>A0A1G2U309</accession>
<dbReference type="InterPro" id="IPR032678">
    <property type="entry name" value="tRNA-synt_1_cat_dom"/>
</dbReference>
<evidence type="ECO:0000256" key="12">
    <source>
        <dbReference type="ARBA" id="ARBA00047398"/>
    </source>
</evidence>
<keyword evidence="8 13" id="KW-0862">Zinc</keyword>
<protein>
    <recommendedName>
        <fullName evidence="13">Cysteine--tRNA ligase</fullName>
        <ecNumber evidence="13">6.1.1.16</ecNumber>
    </recommendedName>
    <alternativeName>
        <fullName evidence="13">Cysteinyl-tRNA synthetase</fullName>
        <shortName evidence="13">CysRS</shortName>
    </alternativeName>
</protein>
<evidence type="ECO:0000256" key="8">
    <source>
        <dbReference type="ARBA" id="ARBA00022833"/>
    </source>
</evidence>
<comment type="cofactor">
    <cofactor evidence="13">
        <name>Zn(2+)</name>
        <dbReference type="ChEBI" id="CHEBI:29105"/>
    </cofactor>
    <text evidence="13">Binds 1 zinc ion per subunit.</text>
</comment>
<dbReference type="Pfam" id="PF01406">
    <property type="entry name" value="tRNA-synt_1e"/>
    <property type="match status" value="1"/>
</dbReference>
<dbReference type="Pfam" id="PF23493">
    <property type="entry name" value="CysS_C"/>
    <property type="match status" value="1"/>
</dbReference>
<evidence type="ECO:0000259" key="15">
    <source>
        <dbReference type="Pfam" id="PF23493"/>
    </source>
</evidence>
<dbReference type="SUPFAM" id="SSF47323">
    <property type="entry name" value="Anticodon-binding domain of a subclass of class I aminoacyl-tRNA synthetases"/>
    <property type="match status" value="1"/>
</dbReference>
<feature type="short sequence motif" description="'KMSKS' region" evidence="13">
    <location>
        <begin position="281"/>
        <end position="285"/>
    </location>
</feature>
<evidence type="ECO:0000256" key="2">
    <source>
        <dbReference type="ARBA" id="ARBA00005594"/>
    </source>
</evidence>
<comment type="similarity">
    <text evidence="2 13">Belongs to the class-I aminoacyl-tRNA synthetase family.</text>
</comment>
<dbReference type="GO" id="GO:0005524">
    <property type="term" value="F:ATP binding"/>
    <property type="evidence" value="ECO:0007669"/>
    <property type="project" value="UniProtKB-UniRule"/>
</dbReference>
<dbReference type="GO" id="GO:0005829">
    <property type="term" value="C:cytosol"/>
    <property type="evidence" value="ECO:0007669"/>
    <property type="project" value="TreeGrafter"/>
</dbReference>
<dbReference type="Proteomes" id="UP000176800">
    <property type="component" value="Unassembled WGS sequence"/>
</dbReference>
<proteinExistence type="inferred from homology"/>
<dbReference type="PRINTS" id="PR00983">
    <property type="entry name" value="TRNASYNTHCYS"/>
</dbReference>
<evidence type="ECO:0000256" key="7">
    <source>
        <dbReference type="ARBA" id="ARBA00022741"/>
    </source>
</evidence>
<dbReference type="InterPro" id="IPR009080">
    <property type="entry name" value="tRNAsynth_Ia_anticodon-bd"/>
</dbReference>
<evidence type="ECO:0000259" key="14">
    <source>
        <dbReference type="Pfam" id="PF01406"/>
    </source>
</evidence>
<feature type="binding site" evidence="13">
    <location>
        <position position="253"/>
    </location>
    <ligand>
        <name>Zn(2+)</name>
        <dbReference type="ChEBI" id="CHEBI:29105"/>
    </ligand>
</feature>
<evidence type="ECO:0000256" key="4">
    <source>
        <dbReference type="ARBA" id="ARBA00022490"/>
    </source>
</evidence>
<feature type="binding site" evidence="13">
    <location>
        <position position="284"/>
    </location>
    <ligand>
        <name>ATP</name>
        <dbReference type="ChEBI" id="CHEBI:30616"/>
    </ligand>
</feature>
<dbReference type="NCBIfam" id="TIGR00435">
    <property type="entry name" value="cysS"/>
    <property type="match status" value="1"/>
</dbReference>
<dbReference type="FunFam" id="3.40.50.620:FF:000130">
    <property type="entry name" value="Cysteine--tRNA ligase"/>
    <property type="match status" value="1"/>
</dbReference>
<dbReference type="InterPro" id="IPR056411">
    <property type="entry name" value="CysS_C"/>
</dbReference>
<sequence length="463" mass="52535">MIIHLYNTLSGKKEEFAPLKQGEVSMYHCGPTVYDYAHIGNMRSFVFADIIRRTFENSGYKVNQVMNITDVGHLTGNGDLGQDKIEEGAQREGKSAEDIIRHYSDAFFQDLERLNIETAGTKFPRATEHIDEQIELIKKLEQGGFTYKISDGVYFDTSKFKQYGKLGSIDIEGQREGARVEANPEKKNPADFALWKFSPDTSEKRQQEWDSPWGIGFPGWHIECSAMSIKYLGETFDIHTGGIDHIPVHHNNEIAQSECATGKTFVNYWLHNAFITVESKKMAKSEGNFMRVTDLMKREIHPLSYRYWLLTSHYRTPANFTFKAVEGTQIAFESLVHFVARYSGGKIKQDIINDILGDFQNDFNTAYALARLHHLIEKEPTADAAATIVAIDSLTGLSIERLAKEVSSIDSETTALIEERKRARDVKDWKISDSLREEIESRGYMVSDTPEGALVFKKLSSLV</sequence>
<evidence type="ECO:0000256" key="3">
    <source>
        <dbReference type="ARBA" id="ARBA00011245"/>
    </source>
</evidence>
<keyword evidence="9 13" id="KW-0067">ATP-binding</keyword>
<evidence type="ECO:0000256" key="1">
    <source>
        <dbReference type="ARBA" id="ARBA00004496"/>
    </source>
</evidence>
<feature type="domain" description="tRNA synthetases class I catalytic" evidence="14">
    <location>
        <begin position="16"/>
        <end position="326"/>
    </location>
</feature>
<dbReference type="Gene3D" id="3.40.50.620">
    <property type="entry name" value="HUPs"/>
    <property type="match status" value="1"/>
</dbReference>
<comment type="catalytic activity">
    <reaction evidence="12 13">
        <text>tRNA(Cys) + L-cysteine + ATP = L-cysteinyl-tRNA(Cys) + AMP + diphosphate</text>
        <dbReference type="Rhea" id="RHEA:17773"/>
        <dbReference type="Rhea" id="RHEA-COMP:9661"/>
        <dbReference type="Rhea" id="RHEA-COMP:9679"/>
        <dbReference type="ChEBI" id="CHEBI:30616"/>
        <dbReference type="ChEBI" id="CHEBI:33019"/>
        <dbReference type="ChEBI" id="CHEBI:35235"/>
        <dbReference type="ChEBI" id="CHEBI:78442"/>
        <dbReference type="ChEBI" id="CHEBI:78517"/>
        <dbReference type="ChEBI" id="CHEBI:456215"/>
        <dbReference type="EC" id="6.1.1.16"/>
    </reaction>
</comment>
<feature type="binding site" evidence="13">
    <location>
        <position position="224"/>
    </location>
    <ligand>
        <name>Zn(2+)</name>
        <dbReference type="ChEBI" id="CHEBI:29105"/>
    </ligand>
</feature>
<dbReference type="EMBL" id="MHWE01000012">
    <property type="protein sequence ID" value="OHB03911.1"/>
    <property type="molecule type" value="Genomic_DNA"/>
</dbReference>
<dbReference type="GO" id="GO:0006423">
    <property type="term" value="P:cysteinyl-tRNA aminoacylation"/>
    <property type="evidence" value="ECO:0007669"/>
    <property type="project" value="UniProtKB-UniRule"/>
</dbReference>
<organism evidence="16 17">
    <name type="scientific">Candidatus Zambryskibacteria bacterium RIFCSPLOWO2_01_FULL_45_21</name>
    <dbReference type="NCBI Taxonomy" id="1802761"/>
    <lineage>
        <taxon>Bacteria</taxon>
        <taxon>Candidatus Zambryskiibacteriota</taxon>
    </lineage>
</organism>
<keyword evidence="4 13" id="KW-0963">Cytoplasm</keyword>
<comment type="caution">
    <text evidence="16">The sequence shown here is derived from an EMBL/GenBank/DDBJ whole genome shotgun (WGS) entry which is preliminary data.</text>
</comment>
<dbReference type="InterPro" id="IPR014729">
    <property type="entry name" value="Rossmann-like_a/b/a_fold"/>
</dbReference>
<dbReference type="PANTHER" id="PTHR10890">
    <property type="entry name" value="CYSTEINYL-TRNA SYNTHETASE"/>
    <property type="match status" value="1"/>
</dbReference>